<dbReference type="EMBL" id="JAHESC010000026">
    <property type="protein sequence ID" value="MBT1688423.1"/>
    <property type="molecule type" value="Genomic_DNA"/>
</dbReference>
<reference evidence="2 3" key="1">
    <citation type="submission" date="2021-05" db="EMBL/GenBank/DDBJ databases">
        <title>A Polyphasic approach of four new species of the genus Ohtaekwangia: Ohtaekwangia histidinii sp. nov., Ohtaekwangia cretensis sp. nov., Ohtaekwangia indiensis sp. nov., Ohtaekwangia reichenbachii sp. nov. from diverse environment.</title>
        <authorList>
            <person name="Octaviana S."/>
        </authorList>
    </citation>
    <scope>NUCLEOTIDE SEQUENCE [LARGE SCALE GENOMIC DNA]</scope>
    <source>
        <strain evidence="2 3">PWU37</strain>
    </source>
</reference>
<dbReference type="Proteomes" id="UP001319180">
    <property type="component" value="Unassembled WGS sequence"/>
</dbReference>
<feature type="coiled-coil region" evidence="1">
    <location>
        <begin position="43"/>
        <end position="77"/>
    </location>
</feature>
<protein>
    <submittedName>
        <fullName evidence="2">3-oxoacyl-ACP synthase</fullName>
    </submittedName>
</protein>
<evidence type="ECO:0000313" key="2">
    <source>
        <dbReference type="EMBL" id="MBT1688423.1"/>
    </source>
</evidence>
<organism evidence="2 3">
    <name type="scientific">Dawidia soli</name>
    <dbReference type="NCBI Taxonomy" id="2782352"/>
    <lineage>
        <taxon>Bacteria</taxon>
        <taxon>Pseudomonadati</taxon>
        <taxon>Bacteroidota</taxon>
        <taxon>Cytophagia</taxon>
        <taxon>Cytophagales</taxon>
        <taxon>Chryseotaleaceae</taxon>
        <taxon>Dawidia</taxon>
    </lineage>
</organism>
<sequence>MSTHKQKLYALCQDHVQRRIRDISQALEEVQQSAHEETKSTAGDKYETARAMAQNEMEKLNAQLQENKKLQQILEQIDPRRSTPVIQLGSAVRTTQGNFYIAVSAGVLGQDKEAYFAVSPASPIGTRLMGQKAGDEFQFNQRTYRIELVE</sequence>
<keyword evidence="1" id="KW-0175">Coiled coil</keyword>
<proteinExistence type="predicted"/>
<accession>A0AAP2DAI3</accession>
<evidence type="ECO:0000313" key="3">
    <source>
        <dbReference type="Proteomes" id="UP001319180"/>
    </source>
</evidence>
<comment type="caution">
    <text evidence="2">The sequence shown here is derived from an EMBL/GenBank/DDBJ whole genome shotgun (WGS) entry which is preliminary data.</text>
</comment>
<evidence type="ECO:0000256" key="1">
    <source>
        <dbReference type="SAM" id="Coils"/>
    </source>
</evidence>
<dbReference type="GO" id="GO:0070063">
    <property type="term" value="F:RNA polymerase binding"/>
    <property type="evidence" value="ECO:0007669"/>
    <property type="project" value="InterPro"/>
</dbReference>
<dbReference type="PIRSF" id="PIRSF006092">
    <property type="entry name" value="GreA_GreB"/>
    <property type="match status" value="1"/>
</dbReference>
<keyword evidence="3" id="KW-1185">Reference proteome</keyword>
<dbReference type="InterPro" id="IPR023459">
    <property type="entry name" value="Tscrpt_elong_fac_GreA/B_fam"/>
</dbReference>
<dbReference type="RefSeq" id="WP_254091651.1">
    <property type="nucleotide sequence ID" value="NZ_JAHESC010000026.1"/>
</dbReference>
<gene>
    <name evidence="2" type="ORF">KK078_17765</name>
</gene>
<dbReference type="AlphaFoldDB" id="A0AAP2DAI3"/>
<name>A0AAP2DAI3_9BACT</name>